<gene>
    <name evidence="2" type="ORF">ERS027646_03564</name>
</gene>
<accession>A0A655APV2</accession>
<evidence type="ECO:0000313" key="2">
    <source>
        <dbReference type="EMBL" id="CKT43489.1"/>
    </source>
</evidence>
<dbReference type="AlphaFoldDB" id="A0A655APV2"/>
<organism evidence="2 3">
    <name type="scientific">Mycobacterium tuberculosis</name>
    <dbReference type="NCBI Taxonomy" id="1773"/>
    <lineage>
        <taxon>Bacteria</taxon>
        <taxon>Bacillati</taxon>
        <taxon>Actinomycetota</taxon>
        <taxon>Actinomycetes</taxon>
        <taxon>Mycobacteriales</taxon>
        <taxon>Mycobacteriaceae</taxon>
        <taxon>Mycobacterium</taxon>
        <taxon>Mycobacterium tuberculosis complex</taxon>
    </lineage>
</organism>
<protein>
    <submittedName>
        <fullName evidence="2">Uncharacterized protein</fullName>
    </submittedName>
</protein>
<evidence type="ECO:0000313" key="3">
    <source>
        <dbReference type="Proteomes" id="UP000048948"/>
    </source>
</evidence>
<name>A0A655APV2_MYCTX</name>
<feature type="region of interest" description="Disordered" evidence="1">
    <location>
        <begin position="44"/>
        <end position="64"/>
    </location>
</feature>
<evidence type="ECO:0000256" key="1">
    <source>
        <dbReference type="SAM" id="MobiDB-lite"/>
    </source>
</evidence>
<dbReference type="Proteomes" id="UP000048948">
    <property type="component" value="Unassembled WGS sequence"/>
</dbReference>
<dbReference type="EMBL" id="CNGE01000858">
    <property type="protein sequence ID" value="CKT43489.1"/>
    <property type="molecule type" value="Genomic_DNA"/>
</dbReference>
<reference evidence="2 3" key="1">
    <citation type="submission" date="2015-03" db="EMBL/GenBank/DDBJ databases">
        <authorList>
            <consortium name="Pathogen Informatics"/>
        </authorList>
    </citation>
    <scope>NUCLEOTIDE SEQUENCE [LARGE SCALE GENOMIC DNA]</scope>
    <source>
        <strain evidence="2 3">Bir 172</strain>
    </source>
</reference>
<sequence>MVMATPPAAGSRWYSIRSSVTNASGVRASKVAALMTRLRSVSGPSLAGLNTSGASQLPGATWGA</sequence>
<proteinExistence type="predicted"/>